<feature type="compositionally biased region" description="Basic residues" evidence="1">
    <location>
        <begin position="399"/>
        <end position="409"/>
    </location>
</feature>
<feature type="transmembrane region" description="Helical" evidence="2">
    <location>
        <begin position="206"/>
        <end position="229"/>
    </location>
</feature>
<gene>
    <name evidence="3" type="ORF">L207DRAFT_570575</name>
</gene>
<organism evidence="3 4">
    <name type="scientific">Hyaloscypha variabilis (strain UAMH 11265 / GT02V1 / F)</name>
    <name type="common">Meliniomyces variabilis</name>
    <dbReference type="NCBI Taxonomy" id="1149755"/>
    <lineage>
        <taxon>Eukaryota</taxon>
        <taxon>Fungi</taxon>
        <taxon>Dikarya</taxon>
        <taxon>Ascomycota</taxon>
        <taxon>Pezizomycotina</taxon>
        <taxon>Leotiomycetes</taxon>
        <taxon>Helotiales</taxon>
        <taxon>Hyaloscyphaceae</taxon>
        <taxon>Hyaloscypha</taxon>
        <taxon>Hyaloscypha variabilis</taxon>
    </lineage>
</organism>
<feature type="region of interest" description="Disordered" evidence="1">
    <location>
        <begin position="174"/>
        <end position="197"/>
    </location>
</feature>
<feature type="compositionally biased region" description="Basic and acidic residues" evidence="1">
    <location>
        <begin position="241"/>
        <end position="250"/>
    </location>
</feature>
<sequence length="427" mass="44679">MLMAGHGIDASLADGSYLHSSAVFSIYNANANYLSKPIISTSLPLITSPPLLRRQDADCSNSIVAAAESATVAVSRSFQQSLATASQALEQASIAASNAIQQASVASASASSFVAGASAQIASLSSSASVAVANASLSLVAVMESASSVEASASSAIASAQAALAAVTGSQTGSLSTTSVTVSPKNSSIVPHASQTHRTKLSPPQIALVVISSMLASIFITLTISFFLLRHKKLVRQAQLKKDQVEKERASQPPPPKSLPIAASMSKRVPDKSTGPPPPAHEIRAAVDQPAQVQKATPEMTPAVGFTAFHSEDQEDAFAGELRDRLTRLSQQGPLPPNRLYIAPSPPSPISASTGSVLQAKQVKFSTIRAVENAPVRLSEEEEEEEEEDGDERFTVSRTVRRSASKREKKGGVKIGVRTWIESDSSR</sequence>
<proteinExistence type="predicted"/>
<feature type="compositionally biased region" description="Low complexity" evidence="1">
    <location>
        <begin position="174"/>
        <end position="183"/>
    </location>
</feature>
<accession>A0A2J6R8Y6</accession>
<dbReference type="Proteomes" id="UP000235786">
    <property type="component" value="Unassembled WGS sequence"/>
</dbReference>
<dbReference type="EMBL" id="KZ613953">
    <property type="protein sequence ID" value="PMD34984.1"/>
    <property type="molecule type" value="Genomic_DNA"/>
</dbReference>
<evidence type="ECO:0000313" key="3">
    <source>
        <dbReference type="EMBL" id="PMD34984.1"/>
    </source>
</evidence>
<keyword evidence="2" id="KW-1133">Transmembrane helix</keyword>
<feature type="compositionally biased region" description="Polar residues" evidence="1">
    <location>
        <begin position="184"/>
        <end position="194"/>
    </location>
</feature>
<feature type="region of interest" description="Disordered" evidence="1">
    <location>
        <begin position="241"/>
        <end position="282"/>
    </location>
</feature>
<dbReference type="OrthoDB" id="10569418at2759"/>
<keyword evidence="2" id="KW-0812">Transmembrane</keyword>
<feature type="compositionally biased region" description="Acidic residues" evidence="1">
    <location>
        <begin position="380"/>
        <end position="391"/>
    </location>
</feature>
<protein>
    <submittedName>
        <fullName evidence="3">Uncharacterized protein</fullName>
    </submittedName>
</protein>
<reference evidence="3 4" key="1">
    <citation type="submission" date="2016-04" db="EMBL/GenBank/DDBJ databases">
        <title>A degradative enzymes factory behind the ericoid mycorrhizal symbiosis.</title>
        <authorList>
            <consortium name="DOE Joint Genome Institute"/>
            <person name="Martino E."/>
            <person name="Morin E."/>
            <person name="Grelet G."/>
            <person name="Kuo A."/>
            <person name="Kohler A."/>
            <person name="Daghino S."/>
            <person name="Barry K."/>
            <person name="Choi C."/>
            <person name="Cichocki N."/>
            <person name="Clum A."/>
            <person name="Copeland A."/>
            <person name="Hainaut M."/>
            <person name="Haridas S."/>
            <person name="Labutti K."/>
            <person name="Lindquist E."/>
            <person name="Lipzen A."/>
            <person name="Khouja H.-R."/>
            <person name="Murat C."/>
            <person name="Ohm R."/>
            <person name="Olson A."/>
            <person name="Spatafora J."/>
            <person name="Veneault-Fourrey C."/>
            <person name="Henrissat B."/>
            <person name="Grigoriev I."/>
            <person name="Martin F."/>
            <person name="Perotto S."/>
        </authorList>
    </citation>
    <scope>NUCLEOTIDE SEQUENCE [LARGE SCALE GENOMIC DNA]</scope>
    <source>
        <strain evidence="3 4">F</strain>
    </source>
</reference>
<name>A0A2J6R8Y6_HYAVF</name>
<evidence type="ECO:0000313" key="4">
    <source>
        <dbReference type="Proteomes" id="UP000235786"/>
    </source>
</evidence>
<evidence type="ECO:0000256" key="2">
    <source>
        <dbReference type="SAM" id="Phobius"/>
    </source>
</evidence>
<keyword evidence="2" id="KW-0472">Membrane</keyword>
<evidence type="ECO:0000256" key="1">
    <source>
        <dbReference type="SAM" id="MobiDB-lite"/>
    </source>
</evidence>
<dbReference type="AlphaFoldDB" id="A0A2J6R8Y6"/>
<feature type="region of interest" description="Disordered" evidence="1">
    <location>
        <begin position="376"/>
        <end position="413"/>
    </location>
</feature>
<keyword evidence="4" id="KW-1185">Reference proteome</keyword>